<evidence type="ECO:0000313" key="1">
    <source>
        <dbReference type="EMBL" id="KAH3666214.1"/>
    </source>
</evidence>
<dbReference type="GeneID" id="70236368"/>
<reference evidence="1" key="1">
    <citation type="journal article" date="2021" name="Open Biol.">
        <title>Shared evolutionary footprints suggest mitochondrial oxidative damage underlies multiple complex I losses in fungi.</title>
        <authorList>
            <person name="Schikora-Tamarit M.A."/>
            <person name="Marcet-Houben M."/>
            <person name="Nosek J."/>
            <person name="Gabaldon T."/>
        </authorList>
    </citation>
    <scope>NUCLEOTIDE SEQUENCE</scope>
    <source>
        <strain evidence="1">CBS6075</strain>
    </source>
</reference>
<name>A0A9P8T5E1_9ASCO</name>
<accession>A0A9P8T5E1</accession>
<evidence type="ECO:0000313" key="2">
    <source>
        <dbReference type="Proteomes" id="UP000769157"/>
    </source>
</evidence>
<protein>
    <submittedName>
        <fullName evidence="1">Uncharacterized protein</fullName>
    </submittedName>
</protein>
<comment type="caution">
    <text evidence="1">The sequence shown here is derived from an EMBL/GenBank/DDBJ whole genome shotgun (WGS) entry which is preliminary data.</text>
</comment>
<keyword evidence="2" id="KW-1185">Reference proteome</keyword>
<dbReference type="RefSeq" id="XP_046061418.1">
    <property type="nucleotide sequence ID" value="XM_046205478.1"/>
</dbReference>
<sequence length="172" mass="18319">MNPAPNESIVKVTSSLNKVLCVSGANPVTVWYSTVETKRGVDSLASVPDAPSSNVAFDISHFFDKKNIRTSFRTAIAHSPNEAPAAASTAWMAKTSGRWSVGVSVARTASSIDLNGPVSLPDGDITPRMEAVSSSAKLSVPHAKTIPDPSISSPPMIITRRFPILLEFQTRK</sequence>
<proteinExistence type="predicted"/>
<reference evidence="1" key="2">
    <citation type="submission" date="2021-01" db="EMBL/GenBank/DDBJ databases">
        <authorList>
            <person name="Schikora-Tamarit M.A."/>
        </authorList>
    </citation>
    <scope>NUCLEOTIDE SEQUENCE</scope>
    <source>
        <strain evidence="1">CBS6075</strain>
    </source>
</reference>
<gene>
    <name evidence="1" type="ORF">OGAPHI_004403</name>
</gene>
<organism evidence="1 2">
    <name type="scientific">Ogataea philodendri</name>
    <dbReference type="NCBI Taxonomy" id="1378263"/>
    <lineage>
        <taxon>Eukaryota</taxon>
        <taxon>Fungi</taxon>
        <taxon>Dikarya</taxon>
        <taxon>Ascomycota</taxon>
        <taxon>Saccharomycotina</taxon>
        <taxon>Pichiomycetes</taxon>
        <taxon>Pichiales</taxon>
        <taxon>Pichiaceae</taxon>
        <taxon>Ogataea</taxon>
    </lineage>
</organism>
<dbReference type="EMBL" id="JAEUBE010000295">
    <property type="protein sequence ID" value="KAH3666214.1"/>
    <property type="molecule type" value="Genomic_DNA"/>
</dbReference>
<dbReference type="Proteomes" id="UP000769157">
    <property type="component" value="Unassembled WGS sequence"/>
</dbReference>
<dbReference type="AlphaFoldDB" id="A0A9P8T5E1"/>